<keyword evidence="2" id="KW-1185">Reference proteome</keyword>
<evidence type="ECO:0000313" key="2">
    <source>
        <dbReference type="Proteomes" id="UP000005446"/>
    </source>
</evidence>
<dbReference type="Proteomes" id="UP000005446">
    <property type="component" value="Unassembled WGS sequence"/>
</dbReference>
<proteinExistence type="predicted"/>
<comment type="caution">
    <text evidence="1">The sequence shown here is derived from an EMBL/GenBank/DDBJ whole genome shotgun (WGS) entry which is preliminary data.</text>
</comment>
<reference evidence="1 2" key="1">
    <citation type="journal article" date="2012" name="Eukaryot. Cell">
        <title>Genome sequence of the fungus Glarea lozoyensis: the first genome sequence of a species from the Helotiaceae family.</title>
        <authorList>
            <person name="Youssar L."/>
            <person name="Gruening B.A."/>
            <person name="Erxleben A."/>
            <person name="Guenther S."/>
            <person name="Huettel W."/>
        </authorList>
    </citation>
    <scope>NUCLEOTIDE SEQUENCE [LARGE SCALE GENOMIC DNA]</scope>
    <source>
        <strain evidence="2">ATCC 74030 / MF5533</strain>
    </source>
</reference>
<organism evidence="1 2">
    <name type="scientific">Glarea lozoyensis (strain ATCC 74030 / MF5533)</name>
    <dbReference type="NCBI Taxonomy" id="1104152"/>
    <lineage>
        <taxon>Eukaryota</taxon>
        <taxon>Fungi</taxon>
        <taxon>Dikarya</taxon>
        <taxon>Ascomycota</taxon>
        <taxon>Pezizomycotina</taxon>
        <taxon>Leotiomycetes</taxon>
        <taxon>Helotiales</taxon>
        <taxon>Helotiaceae</taxon>
        <taxon>Glarea</taxon>
    </lineage>
</organism>
<evidence type="ECO:0000313" key="1">
    <source>
        <dbReference type="EMBL" id="EHL03857.1"/>
    </source>
</evidence>
<dbReference type="InParanoid" id="H0ECB4"/>
<accession>H0ECB4</accession>
<protein>
    <submittedName>
        <fullName evidence="1">Uncharacterized protein</fullName>
    </submittedName>
</protein>
<name>H0ECB4_GLAL7</name>
<dbReference type="EMBL" id="AGUE01000001">
    <property type="protein sequence ID" value="EHL03857.1"/>
    <property type="molecule type" value="Genomic_DNA"/>
</dbReference>
<dbReference type="HOGENOM" id="CLU_2979265_0_0_1"/>
<gene>
    <name evidence="1" type="ORF">M7I_0048</name>
</gene>
<dbReference type="AlphaFoldDB" id="H0ECB4"/>
<sequence length="58" mass="6588">MVLAGYDWALKQASIPFHPAEKKSGRRLNGSLFSAKIFTILMFRKHKQEVLKASNGRL</sequence>